<protein>
    <submittedName>
        <fullName evidence="1">Uncharacterized protein</fullName>
    </submittedName>
</protein>
<dbReference type="EMBL" id="JAIWYP010000016">
    <property type="protein sequence ID" value="KAH3694748.1"/>
    <property type="molecule type" value="Genomic_DNA"/>
</dbReference>
<proteinExistence type="predicted"/>
<reference evidence="1" key="1">
    <citation type="journal article" date="2019" name="bioRxiv">
        <title>The Genome of the Zebra Mussel, Dreissena polymorpha: A Resource for Invasive Species Research.</title>
        <authorList>
            <person name="McCartney M.A."/>
            <person name="Auch B."/>
            <person name="Kono T."/>
            <person name="Mallez S."/>
            <person name="Zhang Y."/>
            <person name="Obille A."/>
            <person name="Becker A."/>
            <person name="Abrahante J.E."/>
            <person name="Garbe J."/>
            <person name="Badalamenti J.P."/>
            <person name="Herman A."/>
            <person name="Mangelson H."/>
            <person name="Liachko I."/>
            <person name="Sullivan S."/>
            <person name="Sone E.D."/>
            <person name="Koren S."/>
            <person name="Silverstein K.A.T."/>
            <person name="Beckman K.B."/>
            <person name="Gohl D.M."/>
        </authorList>
    </citation>
    <scope>NUCLEOTIDE SEQUENCE</scope>
    <source>
        <strain evidence="1">Duluth1</strain>
        <tissue evidence="1">Whole animal</tissue>
    </source>
</reference>
<keyword evidence="2" id="KW-1185">Reference proteome</keyword>
<evidence type="ECO:0000313" key="2">
    <source>
        <dbReference type="Proteomes" id="UP000828390"/>
    </source>
</evidence>
<dbReference type="AlphaFoldDB" id="A0A9D4BIJ9"/>
<dbReference type="Proteomes" id="UP000828390">
    <property type="component" value="Unassembled WGS sequence"/>
</dbReference>
<gene>
    <name evidence="1" type="ORF">DPMN_082189</name>
</gene>
<organism evidence="1 2">
    <name type="scientific">Dreissena polymorpha</name>
    <name type="common">Zebra mussel</name>
    <name type="synonym">Mytilus polymorpha</name>
    <dbReference type="NCBI Taxonomy" id="45954"/>
    <lineage>
        <taxon>Eukaryota</taxon>
        <taxon>Metazoa</taxon>
        <taxon>Spiralia</taxon>
        <taxon>Lophotrochozoa</taxon>
        <taxon>Mollusca</taxon>
        <taxon>Bivalvia</taxon>
        <taxon>Autobranchia</taxon>
        <taxon>Heteroconchia</taxon>
        <taxon>Euheterodonta</taxon>
        <taxon>Imparidentia</taxon>
        <taxon>Neoheterodontei</taxon>
        <taxon>Myida</taxon>
        <taxon>Dreissenoidea</taxon>
        <taxon>Dreissenidae</taxon>
        <taxon>Dreissena</taxon>
    </lineage>
</organism>
<sequence length="82" mass="9388">MSSPILDDKSARELHWLVYAKRLRQDVIKKVFSNNSDFRSSSGQCFACRITGHVVVRIKQHIQNHQQNHTAGAHCLLEIKCS</sequence>
<comment type="caution">
    <text evidence="1">The sequence shown here is derived from an EMBL/GenBank/DDBJ whole genome shotgun (WGS) entry which is preliminary data.</text>
</comment>
<accession>A0A9D4BIJ9</accession>
<reference evidence="1" key="2">
    <citation type="submission" date="2020-11" db="EMBL/GenBank/DDBJ databases">
        <authorList>
            <person name="McCartney M.A."/>
            <person name="Auch B."/>
            <person name="Kono T."/>
            <person name="Mallez S."/>
            <person name="Becker A."/>
            <person name="Gohl D.M."/>
            <person name="Silverstein K.A.T."/>
            <person name="Koren S."/>
            <person name="Bechman K.B."/>
            <person name="Herman A."/>
            <person name="Abrahante J.E."/>
            <person name="Garbe J."/>
        </authorList>
    </citation>
    <scope>NUCLEOTIDE SEQUENCE</scope>
    <source>
        <strain evidence="1">Duluth1</strain>
        <tissue evidence="1">Whole animal</tissue>
    </source>
</reference>
<evidence type="ECO:0000313" key="1">
    <source>
        <dbReference type="EMBL" id="KAH3694748.1"/>
    </source>
</evidence>
<name>A0A9D4BIJ9_DREPO</name>